<dbReference type="Gene3D" id="1.10.238.10">
    <property type="entry name" value="EF-hand"/>
    <property type="match status" value="1"/>
</dbReference>
<keyword evidence="3" id="KW-0479">Metal-binding</keyword>
<dbReference type="SUPFAM" id="SSF47473">
    <property type="entry name" value="EF-hand"/>
    <property type="match status" value="1"/>
</dbReference>
<dbReference type="GO" id="GO:0019900">
    <property type="term" value="F:kinase binding"/>
    <property type="evidence" value="ECO:0007669"/>
    <property type="project" value="UniProtKB-UniRule"/>
</dbReference>
<comment type="subcellular location">
    <subcellularLocation>
        <location evidence="3">Membrane</location>
    </subcellularLocation>
</comment>
<comment type="function">
    <text evidence="3">Acts as a calcium sensor. CBL proteins interact with CIPK serine-threonine protein kinases. Binding of a CBL protein to the regulatory NAF domain of a CIPK protein lead to the activation of the kinase in a calcium-dependent manner.</text>
</comment>
<evidence type="ECO:0000256" key="3">
    <source>
        <dbReference type="RuleBase" id="RU369080"/>
    </source>
</evidence>
<dbReference type="InterPro" id="IPR011992">
    <property type="entry name" value="EF-hand-dom_pair"/>
</dbReference>
<sequence>MSCFCFKSSKVDRHRTGYEEPIILASETVFTVHEVEALYDLFRKISNSIIKDGLLHKVFDLFDVKRNGVIEFGEFVRSLSIFHPNASEASKISCMISVVK</sequence>
<evidence type="ECO:0000256" key="1">
    <source>
        <dbReference type="ARBA" id="ARBA00022737"/>
    </source>
</evidence>
<dbReference type="STRING" id="74649.A0A2P6P615"/>
<accession>A0A2P6P615</accession>
<dbReference type="Proteomes" id="UP000238479">
    <property type="component" value="Chromosome 7"/>
</dbReference>
<dbReference type="PANTHER" id="PTHR23056:SF147">
    <property type="entry name" value="CALCINEURIN B-LIKE PROTEIN 8"/>
    <property type="match status" value="1"/>
</dbReference>
<dbReference type="PROSITE" id="PS50222">
    <property type="entry name" value="EF_HAND_2"/>
    <property type="match status" value="1"/>
</dbReference>
<dbReference type="AlphaFoldDB" id="A0A2P6P615"/>
<evidence type="ECO:0000313" key="6">
    <source>
        <dbReference type="Proteomes" id="UP000238479"/>
    </source>
</evidence>
<comment type="caution">
    <text evidence="5">The sequence shown here is derived from an EMBL/GenBank/DDBJ whole genome shotgun (WGS) entry which is preliminary data.</text>
</comment>
<proteinExistence type="inferred from homology"/>
<evidence type="ECO:0000259" key="4">
    <source>
        <dbReference type="PROSITE" id="PS50222"/>
    </source>
</evidence>
<name>A0A2P6P615_ROSCH</name>
<gene>
    <name evidence="5" type="ORF">RchiOBHm_Chr7g0194381</name>
</gene>
<keyword evidence="3" id="KW-0106">Calcium</keyword>
<evidence type="ECO:0000256" key="2">
    <source>
        <dbReference type="ARBA" id="ARBA00023774"/>
    </source>
</evidence>
<organism evidence="5 6">
    <name type="scientific">Rosa chinensis</name>
    <name type="common">China rose</name>
    <dbReference type="NCBI Taxonomy" id="74649"/>
    <lineage>
        <taxon>Eukaryota</taxon>
        <taxon>Viridiplantae</taxon>
        <taxon>Streptophyta</taxon>
        <taxon>Embryophyta</taxon>
        <taxon>Tracheophyta</taxon>
        <taxon>Spermatophyta</taxon>
        <taxon>Magnoliopsida</taxon>
        <taxon>eudicotyledons</taxon>
        <taxon>Gunneridae</taxon>
        <taxon>Pentapetalae</taxon>
        <taxon>rosids</taxon>
        <taxon>fabids</taxon>
        <taxon>Rosales</taxon>
        <taxon>Rosaceae</taxon>
        <taxon>Rosoideae</taxon>
        <taxon>Rosoideae incertae sedis</taxon>
        <taxon>Rosa</taxon>
    </lineage>
</organism>
<dbReference type="Gramene" id="PRQ17381">
    <property type="protein sequence ID" value="PRQ17381"/>
    <property type="gene ID" value="RchiOBHm_Chr7g0194381"/>
</dbReference>
<dbReference type="PANTHER" id="PTHR23056">
    <property type="entry name" value="CALCINEURIN B"/>
    <property type="match status" value="1"/>
</dbReference>
<dbReference type="InterPro" id="IPR045198">
    <property type="entry name" value="CNBL1-10"/>
</dbReference>
<feature type="domain" description="EF-hand" evidence="4">
    <location>
        <begin position="50"/>
        <end position="85"/>
    </location>
</feature>
<keyword evidence="6" id="KW-1185">Reference proteome</keyword>
<reference evidence="5 6" key="1">
    <citation type="journal article" date="2018" name="Nat. Genet.">
        <title>The Rosa genome provides new insights in the design of modern roses.</title>
        <authorList>
            <person name="Bendahmane M."/>
        </authorList>
    </citation>
    <scope>NUCLEOTIDE SEQUENCE [LARGE SCALE GENOMIC DNA]</scope>
    <source>
        <strain evidence="6">cv. Old Blush</strain>
    </source>
</reference>
<dbReference type="EMBL" id="PDCK01000045">
    <property type="protein sequence ID" value="PRQ17381.1"/>
    <property type="molecule type" value="Genomic_DNA"/>
</dbReference>
<dbReference type="OMA" id="KIACETD"/>
<comment type="subunit">
    <text evidence="3">Homodimer. Interacts with CIPK.</text>
</comment>
<evidence type="ECO:0000313" key="5">
    <source>
        <dbReference type="EMBL" id="PRQ17381.1"/>
    </source>
</evidence>
<dbReference type="InterPro" id="IPR002048">
    <property type="entry name" value="EF_hand_dom"/>
</dbReference>
<dbReference type="GO" id="GO:0005509">
    <property type="term" value="F:calcium ion binding"/>
    <property type="evidence" value="ECO:0007669"/>
    <property type="project" value="UniProtKB-UniRule"/>
</dbReference>
<keyword evidence="3" id="KW-0472">Membrane</keyword>
<dbReference type="GO" id="GO:0016020">
    <property type="term" value="C:membrane"/>
    <property type="evidence" value="ECO:0007669"/>
    <property type="project" value="UniProtKB-SubCell"/>
</dbReference>
<keyword evidence="1 3" id="KW-0677">Repeat</keyword>
<protein>
    <recommendedName>
        <fullName evidence="3">Calcineurin B-like protein</fullName>
    </recommendedName>
</protein>
<comment type="similarity">
    <text evidence="2 3">Belongs to the calcineurin regulatory subunit family.</text>
</comment>
<dbReference type="GO" id="GO:0019722">
    <property type="term" value="P:calcium-mediated signaling"/>
    <property type="evidence" value="ECO:0007669"/>
    <property type="project" value="UniProtKB-UniRule"/>
</dbReference>